<evidence type="ECO:0000256" key="3">
    <source>
        <dbReference type="ARBA" id="ARBA00011245"/>
    </source>
</evidence>
<sequence length="173" mass="19062">MKVSTVLLAATSAVSVSASPSWIQGNQAVINEDLKVPGDNPLYFCADPKDYILDIENVDLDPNPPLPYVLRSGQTLSITAKGDFQKQVEEGSKMHLTVRYNNLITLINQDADTCETVKKADLECPLKKGEMKLTKDVDLPQQIPPGKYNVKAEVKTKDGDDITCLTAEITFHR</sequence>
<evidence type="ECO:0000256" key="5">
    <source>
        <dbReference type="ARBA" id="ARBA00022448"/>
    </source>
</evidence>
<gene>
    <name evidence="10" type="primary">NPC2_2</name>
    <name evidence="10" type="ORF">N0V89_000592</name>
</gene>
<dbReference type="AlphaFoldDB" id="A0A9W9CF30"/>
<dbReference type="InterPro" id="IPR014756">
    <property type="entry name" value="Ig_E-set"/>
</dbReference>
<dbReference type="Pfam" id="PF02221">
    <property type="entry name" value="E1_DerP2_DerF2"/>
    <property type="match status" value="1"/>
</dbReference>
<dbReference type="RefSeq" id="XP_056076235.1">
    <property type="nucleotide sequence ID" value="XM_056209413.1"/>
</dbReference>
<dbReference type="PANTHER" id="PTHR11306">
    <property type="entry name" value="NIEMANN PICK TYPE C2 PROTEIN NPC2-RELATED"/>
    <property type="match status" value="1"/>
</dbReference>
<evidence type="ECO:0000256" key="1">
    <source>
        <dbReference type="ARBA" id="ARBA00002053"/>
    </source>
</evidence>
<reference evidence="10" key="1">
    <citation type="submission" date="2022-10" db="EMBL/GenBank/DDBJ databases">
        <title>Tapping the CABI collections for fungal endophytes: first genome assemblies for Collariella, Neodidymelliopsis, Ascochyta clinopodiicola, Didymella pomorum, Didymosphaeria variabile, Neocosmospora piperis and Neocucurbitaria cava.</title>
        <authorList>
            <person name="Hill R."/>
        </authorList>
    </citation>
    <scope>NUCLEOTIDE SEQUENCE</scope>
    <source>
        <strain evidence="10">IMI 356815</strain>
    </source>
</reference>
<proteinExistence type="inferred from homology"/>
<dbReference type="GO" id="GO:0032934">
    <property type="term" value="F:sterol binding"/>
    <property type="evidence" value="ECO:0007669"/>
    <property type="project" value="InterPro"/>
</dbReference>
<evidence type="ECO:0000313" key="10">
    <source>
        <dbReference type="EMBL" id="KAJ4360033.1"/>
    </source>
</evidence>
<feature type="chain" id="PRO_5040855641" description="Phosphatidylglycerol/phosphatidylinositol transfer protein" evidence="8">
    <location>
        <begin position="19"/>
        <end position="173"/>
    </location>
</feature>
<comment type="similarity">
    <text evidence="2">Belongs to the NPC2 family.</text>
</comment>
<evidence type="ECO:0000256" key="2">
    <source>
        <dbReference type="ARBA" id="ARBA00006370"/>
    </source>
</evidence>
<feature type="domain" description="MD-2-related lipid-recognition" evidence="9">
    <location>
        <begin position="42"/>
        <end position="169"/>
    </location>
</feature>
<organism evidence="10 11">
    <name type="scientific">Didymosphaeria variabile</name>
    <dbReference type="NCBI Taxonomy" id="1932322"/>
    <lineage>
        <taxon>Eukaryota</taxon>
        <taxon>Fungi</taxon>
        <taxon>Dikarya</taxon>
        <taxon>Ascomycota</taxon>
        <taxon>Pezizomycotina</taxon>
        <taxon>Dothideomycetes</taxon>
        <taxon>Pleosporomycetidae</taxon>
        <taxon>Pleosporales</taxon>
        <taxon>Massarineae</taxon>
        <taxon>Didymosphaeriaceae</taxon>
        <taxon>Didymosphaeria</taxon>
    </lineage>
</organism>
<evidence type="ECO:0000256" key="4">
    <source>
        <dbReference type="ARBA" id="ARBA00016056"/>
    </source>
</evidence>
<dbReference type="Gene3D" id="2.60.40.770">
    <property type="match status" value="1"/>
</dbReference>
<name>A0A9W9CF30_9PLEO</name>
<evidence type="ECO:0000256" key="8">
    <source>
        <dbReference type="SAM" id="SignalP"/>
    </source>
</evidence>
<comment type="function">
    <text evidence="1">Catalyzes the intermembrane transfer of phosphatidylglycerol and phosphatidylinositol.</text>
</comment>
<evidence type="ECO:0000259" key="9">
    <source>
        <dbReference type="SMART" id="SM00737"/>
    </source>
</evidence>
<keyword evidence="11" id="KW-1185">Reference proteome</keyword>
<comment type="caution">
    <text evidence="10">The sequence shown here is derived from an EMBL/GenBank/DDBJ whole genome shotgun (WGS) entry which is preliminary data.</text>
</comment>
<dbReference type="GO" id="GO:0032366">
    <property type="term" value="P:intracellular sterol transport"/>
    <property type="evidence" value="ECO:0007669"/>
    <property type="project" value="InterPro"/>
</dbReference>
<keyword evidence="7" id="KW-0445">Lipid transport</keyword>
<dbReference type="PANTHER" id="PTHR11306:SF0">
    <property type="entry name" value="PHOSPHATIDYLGLYCEROL_PHOSPHATIDYLINOSITOL TRANSFER PROTEIN"/>
    <property type="match status" value="1"/>
</dbReference>
<dbReference type="SUPFAM" id="SSF81296">
    <property type="entry name" value="E set domains"/>
    <property type="match status" value="1"/>
</dbReference>
<evidence type="ECO:0000256" key="7">
    <source>
        <dbReference type="ARBA" id="ARBA00023055"/>
    </source>
</evidence>
<keyword evidence="5" id="KW-0813">Transport</keyword>
<accession>A0A9W9CF30</accession>
<evidence type="ECO:0000313" key="11">
    <source>
        <dbReference type="Proteomes" id="UP001140513"/>
    </source>
</evidence>
<dbReference type="SMART" id="SM00737">
    <property type="entry name" value="ML"/>
    <property type="match status" value="1"/>
</dbReference>
<keyword evidence="6 8" id="KW-0732">Signal</keyword>
<dbReference type="CDD" id="cd00917">
    <property type="entry name" value="PG-PI_TP"/>
    <property type="match status" value="1"/>
</dbReference>
<dbReference type="InterPro" id="IPR003172">
    <property type="entry name" value="ML_dom"/>
</dbReference>
<dbReference type="EMBL" id="JAPEUX010000001">
    <property type="protein sequence ID" value="KAJ4360033.1"/>
    <property type="molecule type" value="Genomic_DNA"/>
</dbReference>
<dbReference type="OrthoDB" id="6409159at2759"/>
<comment type="subunit">
    <text evidence="3">Monomer.</text>
</comment>
<dbReference type="Proteomes" id="UP001140513">
    <property type="component" value="Unassembled WGS sequence"/>
</dbReference>
<dbReference type="InterPro" id="IPR039670">
    <property type="entry name" value="NPC2-like"/>
</dbReference>
<feature type="signal peptide" evidence="8">
    <location>
        <begin position="1"/>
        <end position="18"/>
    </location>
</feature>
<evidence type="ECO:0000256" key="6">
    <source>
        <dbReference type="ARBA" id="ARBA00022729"/>
    </source>
</evidence>
<dbReference type="InterPro" id="IPR033917">
    <property type="entry name" value="ML_PG-PI_TP"/>
</dbReference>
<protein>
    <recommendedName>
        <fullName evidence="4">Phosphatidylglycerol/phosphatidylinositol transfer protein</fullName>
    </recommendedName>
</protein>
<dbReference type="GeneID" id="80904122"/>